<feature type="domain" description="Cobalamin adenosyltransferase-like" evidence="4">
    <location>
        <begin position="14"/>
        <end position="195"/>
    </location>
</feature>
<organism evidence="5 6">
    <name type="scientific">Nodularia phage vB_NpeS-2AV2</name>
    <dbReference type="NCBI Taxonomy" id="1777122"/>
    <lineage>
        <taxon>Viruses</taxon>
        <taxon>Duplodnaviria</taxon>
        <taxon>Heunggongvirae</taxon>
        <taxon>Uroviricota</taxon>
        <taxon>Caudoviricetes</taxon>
        <taxon>Ravarandavirus</taxon>
        <taxon>Ravarandavirus rv2AV2</taxon>
    </lineage>
</organism>
<dbReference type="Pfam" id="PF01923">
    <property type="entry name" value="Cob_adeno_trans"/>
    <property type="match status" value="1"/>
</dbReference>
<keyword evidence="2" id="KW-0547">Nucleotide-binding</keyword>
<protein>
    <submittedName>
        <fullName evidence="5">Cobalamin adenosyltransferase</fullName>
    </submittedName>
</protein>
<reference evidence="6" key="1">
    <citation type="submission" date="2015-12" db="EMBL/GenBank/DDBJ databases">
        <authorList>
            <person name="Sencilo A."/>
            <person name="Bamford D.H."/>
            <person name="Roine E."/>
        </authorList>
    </citation>
    <scope>NUCLEOTIDE SEQUENCE [LARGE SCALE GENOMIC DNA]</scope>
</reference>
<dbReference type="GO" id="GO:0005524">
    <property type="term" value="F:ATP binding"/>
    <property type="evidence" value="ECO:0007669"/>
    <property type="project" value="UniProtKB-KW"/>
</dbReference>
<sequence>MTVERISQKRAFGHGDSGKSNLLNNERIYKDDDACKINSAIEHLNNHIRLFYSRYSVKCVELNAVLSWLKDNIYQIGGFAFYKGNTHENQSLPVTVLEYLERATEKFHEDPQIGIASDFVGHTLEKYILLDTIRVAIRDLEITWVSWKGHRMVNEYIIDEVLVEDPVKAQQIAIARRNYSQYLNRLSLFLWLATRQECYLCGDYATQEYWDRESNGESKPHAALNTFMAAE</sequence>
<dbReference type="EMBL" id="KU230356">
    <property type="protein sequence ID" value="ALY07624.1"/>
    <property type="molecule type" value="Genomic_DNA"/>
</dbReference>
<evidence type="ECO:0000256" key="3">
    <source>
        <dbReference type="ARBA" id="ARBA00022840"/>
    </source>
</evidence>
<evidence type="ECO:0000256" key="1">
    <source>
        <dbReference type="ARBA" id="ARBA00022679"/>
    </source>
</evidence>
<accession>A0A1L2BX60</accession>
<evidence type="ECO:0000313" key="5">
    <source>
        <dbReference type="EMBL" id="ALY07624.1"/>
    </source>
</evidence>
<dbReference type="InterPro" id="IPR036451">
    <property type="entry name" value="CblAdoTrfase-like_sf"/>
</dbReference>
<gene>
    <name evidence="5" type="ORF">2AV2_172</name>
</gene>
<proteinExistence type="predicted"/>
<name>A0A1L2BX60_9CAUD</name>
<keyword evidence="6" id="KW-1185">Reference proteome</keyword>
<evidence type="ECO:0000259" key="4">
    <source>
        <dbReference type="Pfam" id="PF01923"/>
    </source>
</evidence>
<keyword evidence="3" id="KW-0067">ATP-binding</keyword>
<dbReference type="Gene3D" id="1.20.1200.10">
    <property type="entry name" value="Cobalamin adenosyltransferase-like"/>
    <property type="match status" value="1"/>
</dbReference>
<dbReference type="InterPro" id="IPR016030">
    <property type="entry name" value="CblAdoTrfase-like"/>
</dbReference>
<evidence type="ECO:0000256" key="2">
    <source>
        <dbReference type="ARBA" id="ARBA00022741"/>
    </source>
</evidence>
<dbReference type="GO" id="GO:0016740">
    <property type="term" value="F:transferase activity"/>
    <property type="evidence" value="ECO:0007669"/>
    <property type="project" value="UniProtKB-KW"/>
</dbReference>
<evidence type="ECO:0000313" key="6">
    <source>
        <dbReference type="Proteomes" id="UP000225722"/>
    </source>
</evidence>
<keyword evidence="1 5" id="KW-0808">Transferase</keyword>
<dbReference type="Proteomes" id="UP000225722">
    <property type="component" value="Segment"/>
</dbReference>